<organism evidence="2 3">
    <name type="scientific">Nocardioides humilatus</name>
    <dbReference type="NCBI Taxonomy" id="2607660"/>
    <lineage>
        <taxon>Bacteria</taxon>
        <taxon>Bacillati</taxon>
        <taxon>Actinomycetota</taxon>
        <taxon>Actinomycetes</taxon>
        <taxon>Propionibacteriales</taxon>
        <taxon>Nocardioidaceae</taxon>
        <taxon>Nocardioides</taxon>
    </lineage>
</organism>
<dbReference type="EMBL" id="VUJV01000001">
    <property type="protein sequence ID" value="KAA1421257.1"/>
    <property type="molecule type" value="Genomic_DNA"/>
</dbReference>
<proteinExistence type="predicted"/>
<sequence>MSIAGGLLLMSVVALGGVIVWHRTHQPEPEATTYLDGYHFVGRKDAFGTPFLVTVWREPRRNEVVVTAYADPGHAYDEPLDVPSVVRRIWNNLRGKFDILVVDPNHNRHAVYDYGELVDRFGDQPAHSVSGNHGDGSATTWLQPGECEQFPGRIDCNVPPSVAADAETIDLLKDQCGLEGAPVTPLRSWRLLSASTSGDWTTEYVIEPLADFDGWSVTVTLALPSEADAEASHVPATILCPDASVENINLPSGGTAVSTSAGEPSVATELNDATSTLSSPATTSTPSGGSTAFASPSPSVTESDQTSEDRVGYGGVDIGMTEFELYSSEAFRSNQLRRQLFEASQDDWPCATLDPMEFDGTVWFDLDRNQVAAIEFGPSMSTSAGVRTGDSAAMVRLAYPDHTVGTNFEWLQPVAPGVQYAFNVDYTHTLRQIFLEAKDQRCYDH</sequence>
<protein>
    <submittedName>
        <fullName evidence="2">Uncharacterized protein</fullName>
    </submittedName>
</protein>
<gene>
    <name evidence="2" type="ORF">F0U44_02795</name>
</gene>
<keyword evidence="3" id="KW-1185">Reference proteome</keyword>
<evidence type="ECO:0000313" key="2">
    <source>
        <dbReference type="EMBL" id="KAA1421257.1"/>
    </source>
</evidence>
<dbReference type="Proteomes" id="UP000325003">
    <property type="component" value="Unassembled WGS sequence"/>
</dbReference>
<feature type="compositionally biased region" description="Low complexity" evidence="1">
    <location>
        <begin position="273"/>
        <end position="295"/>
    </location>
</feature>
<evidence type="ECO:0000256" key="1">
    <source>
        <dbReference type="SAM" id="MobiDB-lite"/>
    </source>
</evidence>
<feature type="region of interest" description="Disordered" evidence="1">
    <location>
        <begin position="254"/>
        <end position="314"/>
    </location>
</feature>
<accession>A0A5B1LNT2</accession>
<evidence type="ECO:0000313" key="3">
    <source>
        <dbReference type="Proteomes" id="UP000325003"/>
    </source>
</evidence>
<dbReference type="AlphaFoldDB" id="A0A5B1LNT2"/>
<dbReference type="RefSeq" id="WP_149726717.1">
    <property type="nucleotide sequence ID" value="NZ_VUJV01000001.1"/>
</dbReference>
<reference evidence="2 3" key="2">
    <citation type="submission" date="2019-09" db="EMBL/GenBank/DDBJ databases">
        <authorList>
            <person name="Jin C."/>
        </authorList>
    </citation>
    <scope>NUCLEOTIDE SEQUENCE [LARGE SCALE GENOMIC DNA]</scope>
    <source>
        <strain evidence="2 3">BN130099</strain>
    </source>
</reference>
<comment type="caution">
    <text evidence="2">The sequence shown here is derived from an EMBL/GenBank/DDBJ whole genome shotgun (WGS) entry which is preliminary data.</text>
</comment>
<name>A0A5B1LNT2_9ACTN</name>
<reference evidence="2 3" key="1">
    <citation type="submission" date="2019-09" db="EMBL/GenBank/DDBJ databases">
        <title>Nocardioides panacisoli sp. nov., isolated from the soil of a ginseng field.</title>
        <authorList>
            <person name="Cho C."/>
        </authorList>
    </citation>
    <scope>NUCLEOTIDE SEQUENCE [LARGE SCALE GENOMIC DNA]</scope>
    <source>
        <strain evidence="2 3">BN130099</strain>
    </source>
</reference>